<evidence type="ECO:0000313" key="2">
    <source>
        <dbReference type="EMBL" id="RBQ23807.1"/>
    </source>
</evidence>
<keyword evidence="1" id="KW-1133">Transmembrane helix</keyword>
<accession>A0A366MCM1</accession>
<evidence type="ECO:0008006" key="4">
    <source>
        <dbReference type="Google" id="ProtNLM"/>
    </source>
</evidence>
<protein>
    <recommendedName>
        <fullName evidence="4">Energy-converting hydrogenase A subunit E</fullName>
    </recommendedName>
</protein>
<name>A0A366MCM1_9EURY</name>
<evidence type="ECO:0000256" key="1">
    <source>
        <dbReference type="SAM" id="Phobius"/>
    </source>
</evidence>
<dbReference type="AlphaFoldDB" id="A0A366MCM1"/>
<sequence>MFFYTGCILAILGSIATVVGPGVKDPIVRTFNTEVAAIGLSLIFLVYNHTLALMTFIAATAVTTLILLRVITRLEEIGADA</sequence>
<organism evidence="2 3">
    <name type="scientific">Candidatus Methanobinarius endosymbioticus</name>
    <dbReference type="NCBI Taxonomy" id="2006182"/>
    <lineage>
        <taxon>Archaea</taxon>
        <taxon>Methanobacteriati</taxon>
        <taxon>Methanobacteriota</taxon>
        <taxon>Methanomada group</taxon>
        <taxon>Methanobacteria</taxon>
        <taxon>Methanobacteriales</taxon>
        <taxon>Methanobacteriaceae</taxon>
        <taxon>Candidatus Methanobinarius</taxon>
    </lineage>
</organism>
<dbReference type="InterPro" id="IPR011317">
    <property type="entry name" value="Prd_NiFe_hyd_3_EhaE"/>
</dbReference>
<keyword evidence="1" id="KW-0812">Transmembrane</keyword>
<proteinExistence type="predicted"/>
<comment type="caution">
    <text evidence="2">The sequence shown here is derived from an EMBL/GenBank/DDBJ whole genome shotgun (WGS) entry which is preliminary data.</text>
</comment>
<keyword evidence="1" id="KW-0472">Membrane</keyword>
<dbReference type="Pfam" id="PF09880">
    <property type="entry name" value="EhaE"/>
    <property type="match status" value="1"/>
</dbReference>
<reference evidence="2 3" key="1">
    <citation type="submission" date="2018-06" db="EMBL/GenBank/DDBJ databases">
        <title>Genomic insight into two independent archaeal endosymbiosis events.</title>
        <authorList>
            <person name="Lind A.E."/>
            <person name="Lewis W.H."/>
            <person name="Spang A."/>
            <person name="Guy L."/>
            <person name="Embley M.T."/>
            <person name="Ettema T.J.G."/>
        </authorList>
    </citation>
    <scope>NUCLEOTIDE SEQUENCE [LARGE SCALE GENOMIC DNA]</scope>
    <source>
        <strain evidence="2">NOE</strain>
    </source>
</reference>
<dbReference type="EMBL" id="NIZT01000019">
    <property type="protein sequence ID" value="RBQ23807.1"/>
    <property type="molecule type" value="Genomic_DNA"/>
</dbReference>
<keyword evidence="3" id="KW-1185">Reference proteome</keyword>
<feature type="transmembrane region" description="Helical" evidence="1">
    <location>
        <begin position="40"/>
        <end position="68"/>
    </location>
</feature>
<dbReference type="Proteomes" id="UP000253099">
    <property type="component" value="Unassembled WGS sequence"/>
</dbReference>
<evidence type="ECO:0000313" key="3">
    <source>
        <dbReference type="Proteomes" id="UP000253099"/>
    </source>
</evidence>
<dbReference type="PIRSF" id="PIRSF036535">
    <property type="entry name" value="EhaE"/>
    <property type="match status" value="1"/>
</dbReference>
<gene>
    <name evidence="2" type="ORF">ALNOE001_06960</name>
</gene>